<dbReference type="Pfam" id="PF01230">
    <property type="entry name" value="HIT"/>
    <property type="match status" value="1"/>
</dbReference>
<organism evidence="4">
    <name type="scientific">freshwater metagenome</name>
    <dbReference type="NCBI Taxonomy" id="449393"/>
    <lineage>
        <taxon>unclassified sequences</taxon>
        <taxon>metagenomes</taxon>
        <taxon>ecological metagenomes</taxon>
    </lineage>
</organism>
<evidence type="ECO:0000313" key="3">
    <source>
        <dbReference type="EMBL" id="CAB4689966.1"/>
    </source>
</evidence>
<accession>A0A6J6WZH1</accession>
<dbReference type="SUPFAM" id="SSF54197">
    <property type="entry name" value="HIT-like"/>
    <property type="match status" value="1"/>
</dbReference>
<reference evidence="4" key="1">
    <citation type="submission" date="2020-05" db="EMBL/GenBank/DDBJ databases">
        <authorList>
            <person name="Chiriac C."/>
            <person name="Salcher M."/>
            <person name="Ghai R."/>
            <person name="Kavagutti S V."/>
        </authorList>
    </citation>
    <scope>NUCLEOTIDE SEQUENCE</scope>
</reference>
<dbReference type="PROSITE" id="PS51084">
    <property type="entry name" value="HIT_2"/>
    <property type="match status" value="1"/>
</dbReference>
<evidence type="ECO:0000313" key="5">
    <source>
        <dbReference type="EMBL" id="CAB4868842.1"/>
    </source>
</evidence>
<dbReference type="GO" id="GO:0003824">
    <property type="term" value="F:catalytic activity"/>
    <property type="evidence" value="ECO:0007669"/>
    <property type="project" value="InterPro"/>
</dbReference>
<dbReference type="AlphaFoldDB" id="A0A6J6WZH1"/>
<evidence type="ECO:0000313" key="4">
    <source>
        <dbReference type="EMBL" id="CAB4787397.1"/>
    </source>
</evidence>
<dbReference type="EMBL" id="CAEZXH010000075">
    <property type="protein sequence ID" value="CAB4689966.1"/>
    <property type="molecule type" value="Genomic_DNA"/>
</dbReference>
<dbReference type="PANTHER" id="PTHR23089">
    <property type="entry name" value="HISTIDINE TRIAD HIT PROTEIN"/>
    <property type="match status" value="1"/>
</dbReference>
<dbReference type="EMBL" id="CAEZUJ010000022">
    <property type="protein sequence ID" value="CAB4599845.1"/>
    <property type="molecule type" value="Genomic_DNA"/>
</dbReference>
<dbReference type="InterPro" id="IPR036265">
    <property type="entry name" value="HIT-like_sf"/>
</dbReference>
<dbReference type="EMBL" id="CAEZZS010000107">
    <property type="protein sequence ID" value="CAB4787397.1"/>
    <property type="molecule type" value="Genomic_DNA"/>
</dbReference>
<sequence>MSEQDCLFCKFSKNEIPVVKIFEDQDIFVIADIAPQAPTHLLLIPKKHYENGAEVAQKDPQAAAKLLAKAGELAQEKGLLGYRLTFNTGAEAGQTVFHAHLHLMGGRSFTWPPG</sequence>
<evidence type="ECO:0000259" key="1">
    <source>
        <dbReference type="PROSITE" id="PS51084"/>
    </source>
</evidence>
<dbReference type="Gene3D" id="3.30.428.10">
    <property type="entry name" value="HIT-like"/>
    <property type="match status" value="1"/>
</dbReference>
<dbReference type="InterPro" id="IPR001310">
    <property type="entry name" value="Histidine_triad_HIT"/>
</dbReference>
<evidence type="ECO:0000313" key="2">
    <source>
        <dbReference type="EMBL" id="CAB4599845.1"/>
    </source>
</evidence>
<proteinExistence type="predicted"/>
<protein>
    <submittedName>
        <fullName evidence="4">Unannotated protein</fullName>
    </submittedName>
</protein>
<gene>
    <name evidence="2" type="ORF">UFOPK1811_00710</name>
    <name evidence="3" type="ORF">UFOPK2360_01089</name>
    <name evidence="4" type="ORF">UFOPK2922_01416</name>
    <name evidence="5" type="ORF">UFOPK3306_00818</name>
</gene>
<dbReference type="PRINTS" id="PR00332">
    <property type="entry name" value="HISTRIAD"/>
</dbReference>
<name>A0A6J6WZH1_9ZZZZ</name>
<dbReference type="EMBL" id="CAFBLI010000055">
    <property type="protein sequence ID" value="CAB4868842.1"/>
    <property type="molecule type" value="Genomic_DNA"/>
</dbReference>
<feature type="domain" description="HIT" evidence="1">
    <location>
        <begin position="7"/>
        <end position="114"/>
    </location>
</feature>
<dbReference type="InterPro" id="IPR011146">
    <property type="entry name" value="HIT-like"/>
</dbReference>